<dbReference type="AlphaFoldDB" id="A0A0A9GN15"/>
<feature type="region of interest" description="Disordered" evidence="1">
    <location>
        <begin position="13"/>
        <end position="37"/>
    </location>
</feature>
<accession>A0A0A9GN15</accession>
<organism evidence="2">
    <name type="scientific">Arundo donax</name>
    <name type="common">Giant reed</name>
    <name type="synonym">Donax arundinaceus</name>
    <dbReference type="NCBI Taxonomy" id="35708"/>
    <lineage>
        <taxon>Eukaryota</taxon>
        <taxon>Viridiplantae</taxon>
        <taxon>Streptophyta</taxon>
        <taxon>Embryophyta</taxon>
        <taxon>Tracheophyta</taxon>
        <taxon>Spermatophyta</taxon>
        <taxon>Magnoliopsida</taxon>
        <taxon>Liliopsida</taxon>
        <taxon>Poales</taxon>
        <taxon>Poaceae</taxon>
        <taxon>PACMAD clade</taxon>
        <taxon>Arundinoideae</taxon>
        <taxon>Arundineae</taxon>
        <taxon>Arundo</taxon>
    </lineage>
</organism>
<proteinExistence type="predicted"/>
<reference evidence="2" key="1">
    <citation type="submission" date="2014-09" db="EMBL/GenBank/DDBJ databases">
        <authorList>
            <person name="Magalhaes I.L.F."/>
            <person name="Oliveira U."/>
            <person name="Santos F.R."/>
            <person name="Vidigal T.H.D.A."/>
            <person name="Brescovit A.D."/>
            <person name="Santos A.J."/>
        </authorList>
    </citation>
    <scope>NUCLEOTIDE SEQUENCE</scope>
    <source>
        <tissue evidence="2">Shoot tissue taken approximately 20 cm above the soil surface</tissue>
    </source>
</reference>
<sequence length="37" mass="4303">MLHPAVAGRELHAAAAVQGRHVHQQRQHARREVNRKW</sequence>
<protein>
    <submittedName>
        <fullName evidence="2">Uncharacterized protein</fullName>
    </submittedName>
</protein>
<reference evidence="2" key="2">
    <citation type="journal article" date="2015" name="Data Brief">
        <title>Shoot transcriptome of the giant reed, Arundo donax.</title>
        <authorList>
            <person name="Barrero R.A."/>
            <person name="Guerrero F.D."/>
            <person name="Moolhuijzen P."/>
            <person name="Goolsby J.A."/>
            <person name="Tidwell J."/>
            <person name="Bellgard S.E."/>
            <person name="Bellgard M.I."/>
        </authorList>
    </citation>
    <scope>NUCLEOTIDE SEQUENCE</scope>
    <source>
        <tissue evidence="2">Shoot tissue taken approximately 20 cm above the soil surface</tissue>
    </source>
</reference>
<dbReference type="EMBL" id="GBRH01175853">
    <property type="protein sequence ID" value="JAE22043.1"/>
    <property type="molecule type" value="Transcribed_RNA"/>
</dbReference>
<name>A0A0A9GN15_ARUDO</name>
<evidence type="ECO:0000313" key="2">
    <source>
        <dbReference type="EMBL" id="JAE22043.1"/>
    </source>
</evidence>
<feature type="compositionally biased region" description="Basic residues" evidence="1">
    <location>
        <begin position="20"/>
        <end position="29"/>
    </location>
</feature>
<evidence type="ECO:0000256" key="1">
    <source>
        <dbReference type="SAM" id="MobiDB-lite"/>
    </source>
</evidence>